<organism evidence="4 5">
    <name type="scientific">Neobacillus novalis</name>
    <dbReference type="NCBI Taxonomy" id="220687"/>
    <lineage>
        <taxon>Bacteria</taxon>
        <taxon>Bacillati</taxon>
        <taxon>Bacillota</taxon>
        <taxon>Bacilli</taxon>
        <taxon>Bacillales</taxon>
        <taxon>Bacillaceae</taxon>
        <taxon>Neobacillus</taxon>
    </lineage>
</organism>
<dbReference type="AlphaFoldDB" id="A0AA95SEI1"/>
<proteinExistence type="predicted"/>
<dbReference type="Proteomes" id="UP001178288">
    <property type="component" value="Chromosome"/>
</dbReference>
<dbReference type="InterPro" id="IPR040442">
    <property type="entry name" value="Pyrv_kinase-like_dom_sf"/>
</dbReference>
<dbReference type="GO" id="GO:0006107">
    <property type="term" value="P:oxaloacetate metabolic process"/>
    <property type="evidence" value="ECO:0007669"/>
    <property type="project" value="TreeGrafter"/>
</dbReference>
<gene>
    <name evidence="4" type="ORF">QNH39_17030</name>
</gene>
<keyword evidence="4" id="KW-0456">Lyase</keyword>
<evidence type="ECO:0000256" key="1">
    <source>
        <dbReference type="ARBA" id="ARBA00001946"/>
    </source>
</evidence>
<keyword evidence="3" id="KW-0460">Magnesium</keyword>
<dbReference type="SUPFAM" id="SSF51621">
    <property type="entry name" value="Phosphoenolpyruvate/pyruvate domain"/>
    <property type="match status" value="1"/>
</dbReference>
<comment type="cofactor">
    <cofactor evidence="1">
        <name>Mg(2+)</name>
        <dbReference type="ChEBI" id="CHEBI:18420"/>
    </cofactor>
</comment>
<dbReference type="InterPro" id="IPR039480">
    <property type="entry name" value="C-C_Bond_Lyase-like"/>
</dbReference>
<protein>
    <submittedName>
        <fullName evidence="4">HpcH/HpaI aldolase/citrate lyase family protein</fullName>
    </submittedName>
</protein>
<dbReference type="GO" id="GO:0000287">
    <property type="term" value="F:magnesium ion binding"/>
    <property type="evidence" value="ECO:0007669"/>
    <property type="project" value="TreeGrafter"/>
</dbReference>
<evidence type="ECO:0000256" key="3">
    <source>
        <dbReference type="ARBA" id="ARBA00022842"/>
    </source>
</evidence>
<evidence type="ECO:0000256" key="2">
    <source>
        <dbReference type="ARBA" id="ARBA00022723"/>
    </source>
</evidence>
<dbReference type="PANTHER" id="PTHR32308:SF10">
    <property type="entry name" value="CITRATE LYASE SUBUNIT BETA"/>
    <property type="match status" value="1"/>
</dbReference>
<dbReference type="PANTHER" id="PTHR32308">
    <property type="entry name" value="LYASE BETA SUBUNIT, PUTATIVE (AFU_ORTHOLOGUE AFUA_4G13030)-RELATED"/>
    <property type="match status" value="1"/>
</dbReference>
<dbReference type="KEGG" id="nnv:QNH39_17030"/>
<dbReference type="Gene3D" id="3.20.20.60">
    <property type="entry name" value="Phosphoenolpyruvate-binding domains"/>
    <property type="match status" value="2"/>
</dbReference>
<dbReference type="InterPro" id="IPR015813">
    <property type="entry name" value="Pyrv/PenolPyrv_kinase-like_dom"/>
</dbReference>
<dbReference type="EMBL" id="CP126114">
    <property type="protein sequence ID" value="WHY84356.1"/>
    <property type="molecule type" value="Genomic_DNA"/>
</dbReference>
<dbReference type="Pfam" id="PF15617">
    <property type="entry name" value="C-C_Bond_Lyase"/>
    <property type="match status" value="1"/>
</dbReference>
<sequence length="395" mass="45679">MEFFTYFYEEELNKFFYQKPQRFNKFSNRELLSYGLGATLYMPATRPNIHQDILSKKHEGLTSLVIDLEDAVGDNEVFGAEGLLIAELLKLSGEVNKGFISFEDLPLMFVRIRNLEQFKRVSEQLGDATKLLTGVVLPKFTAKNGEEILREVLRLHSEQHPFYAMPILETARVIQKETRMEELMNIKHLLDRNKENILNVRIGATDFCGLYGIRRSADTTVYDISVLRDCISDIVNVFQRFDSPYVVSGPVWEYFSAKKRMLKPQLRQTPFRERYGVEGLKWRTKLIDENVDGLIQEILMDIANGLTGKTIIHPSHIKIVQALNVVSYEEYIDASNIINAANGNIGVMKSDFANKMNEIKPHYYWAKKMILKSQLYGVLHEEFTNIDLIKREVYV</sequence>
<dbReference type="GO" id="GO:0016829">
    <property type="term" value="F:lyase activity"/>
    <property type="evidence" value="ECO:0007669"/>
    <property type="project" value="UniProtKB-KW"/>
</dbReference>
<keyword evidence="5" id="KW-1185">Reference proteome</keyword>
<evidence type="ECO:0000313" key="4">
    <source>
        <dbReference type="EMBL" id="WHY84356.1"/>
    </source>
</evidence>
<keyword evidence="2" id="KW-0479">Metal-binding</keyword>
<name>A0AA95SEI1_9BACI</name>
<reference evidence="4" key="1">
    <citation type="submission" date="2023-05" db="EMBL/GenBank/DDBJ databases">
        <title>Comparative genomics of Bacillaceae isolates and their secondary metabolite potential.</title>
        <authorList>
            <person name="Song L."/>
            <person name="Nielsen L.J."/>
            <person name="Mohite O."/>
            <person name="Xu X."/>
            <person name="Weber T."/>
            <person name="Kovacs A.T."/>
        </authorList>
    </citation>
    <scope>NUCLEOTIDE SEQUENCE</scope>
    <source>
        <strain evidence="4">XLM17</strain>
    </source>
</reference>
<accession>A0AA95SEI1</accession>
<evidence type="ECO:0000313" key="5">
    <source>
        <dbReference type="Proteomes" id="UP001178288"/>
    </source>
</evidence>
<dbReference type="RefSeq" id="WP_066089048.1">
    <property type="nucleotide sequence ID" value="NZ_CP126114.1"/>
</dbReference>